<evidence type="ECO:0000256" key="5">
    <source>
        <dbReference type="ARBA" id="ARBA00023004"/>
    </source>
</evidence>
<dbReference type="PANTHER" id="PTHR24305">
    <property type="entry name" value="CYTOCHROME P450"/>
    <property type="match status" value="1"/>
</dbReference>
<dbReference type="GO" id="GO:0005506">
    <property type="term" value="F:iron ion binding"/>
    <property type="evidence" value="ECO:0007669"/>
    <property type="project" value="InterPro"/>
</dbReference>
<keyword evidence="3 7" id="KW-0479">Metal-binding</keyword>
<proteinExistence type="inferred from homology"/>
<dbReference type="SUPFAM" id="SSF48264">
    <property type="entry name" value="Cytochrome P450"/>
    <property type="match status" value="1"/>
</dbReference>
<organism evidence="9">
    <name type="scientific">Petromyces alliaceus</name>
    <name type="common">Aspergillus alliaceus</name>
    <dbReference type="NCBI Taxonomy" id="209559"/>
    <lineage>
        <taxon>Eukaryota</taxon>
        <taxon>Fungi</taxon>
        <taxon>Dikarya</taxon>
        <taxon>Ascomycota</taxon>
        <taxon>Pezizomycotina</taxon>
        <taxon>Eurotiomycetes</taxon>
        <taxon>Eurotiomycetidae</taxon>
        <taxon>Eurotiales</taxon>
        <taxon>Aspergillaceae</taxon>
        <taxon>Aspergillus</taxon>
        <taxon>Aspergillus subgen. Circumdati</taxon>
    </lineage>
</organism>
<protein>
    <submittedName>
        <fullName evidence="9">Cytochrome P450</fullName>
    </submittedName>
</protein>
<comment type="similarity">
    <text evidence="2 8">Belongs to the cytochrome P450 family.</text>
</comment>
<keyword evidence="5 7" id="KW-0408">Iron</keyword>
<evidence type="ECO:0000256" key="4">
    <source>
        <dbReference type="ARBA" id="ARBA00023002"/>
    </source>
</evidence>
<dbReference type="InterPro" id="IPR002401">
    <property type="entry name" value="Cyt_P450_E_grp-I"/>
</dbReference>
<comment type="cofactor">
    <cofactor evidence="1 7">
        <name>heme</name>
        <dbReference type="ChEBI" id="CHEBI:30413"/>
    </cofactor>
</comment>
<evidence type="ECO:0000256" key="1">
    <source>
        <dbReference type="ARBA" id="ARBA00001971"/>
    </source>
</evidence>
<dbReference type="PROSITE" id="PS00086">
    <property type="entry name" value="CYTOCHROME_P450"/>
    <property type="match status" value="1"/>
</dbReference>
<dbReference type="CDD" id="cd11062">
    <property type="entry name" value="CYP58-like"/>
    <property type="match status" value="1"/>
</dbReference>
<evidence type="ECO:0000313" key="9">
    <source>
        <dbReference type="EMBL" id="KAE8392499.1"/>
    </source>
</evidence>
<evidence type="ECO:0000256" key="8">
    <source>
        <dbReference type="RuleBase" id="RU000461"/>
    </source>
</evidence>
<evidence type="ECO:0000256" key="7">
    <source>
        <dbReference type="PIRSR" id="PIRSR602401-1"/>
    </source>
</evidence>
<dbReference type="GO" id="GO:0004497">
    <property type="term" value="F:monooxygenase activity"/>
    <property type="evidence" value="ECO:0007669"/>
    <property type="project" value="UniProtKB-KW"/>
</dbReference>
<dbReference type="Pfam" id="PF00067">
    <property type="entry name" value="p450"/>
    <property type="match status" value="1"/>
</dbReference>
<gene>
    <name evidence="9" type="ORF">BDV23DRAFT_181431</name>
</gene>
<dbReference type="PANTHER" id="PTHR24305:SF231">
    <property type="entry name" value="P450, PUTATIVE (EUROFUNG)-RELATED"/>
    <property type="match status" value="1"/>
</dbReference>
<name>A0A5N7CF20_PETAA</name>
<dbReference type="PRINTS" id="PR00463">
    <property type="entry name" value="EP450I"/>
</dbReference>
<dbReference type="InterPro" id="IPR036396">
    <property type="entry name" value="Cyt_P450_sf"/>
</dbReference>
<dbReference type="Gene3D" id="1.10.630.10">
    <property type="entry name" value="Cytochrome P450"/>
    <property type="match status" value="1"/>
</dbReference>
<dbReference type="EMBL" id="ML735236">
    <property type="protein sequence ID" value="KAE8392499.1"/>
    <property type="molecule type" value="Genomic_DNA"/>
</dbReference>
<evidence type="ECO:0000256" key="3">
    <source>
        <dbReference type="ARBA" id="ARBA00022723"/>
    </source>
</evidence>
<dbReference type="AlphaFoldDB" id="A0A5N7CF20"/>
<keyword evidence="7 8" id="KW-0349">Heme</keyword>
<evidence type="ECO:0000256" key="2">
    <source>
        <dbReference type="ARBA" id="ARBA00010617"/>
    </source>
</evidence>
<dbReference type="PRINTS" id="PR00385">
    <property type="entry name" value="P450"/>
</dbReference>
<dbReference type="GO" id="GO:0020037">
    <property type="term" value="F:heme binding"/>
    <property type="evidence" value="ECO:0007669"/>
    <property type="project" value="InterPro"/>
</dbReference>
<feature type="binding site" description="axial binding residue" evidence="7">
    <location>
        <position position="490"/>
    </location>
    <ligand>
        <name>heme</name>
        <dbReference type="ChEBI" id="CHEBI:30413"/>
    </ligand>
    <ligandPart>
        <name>Fe</name>
        <dbReference type="ChEBI" id="CHEBI:18248"/>
    </ligandPart>
</feature>
<dbReference type="Proteomes" id="UP000326877">
    <property type="component" value="Unassembled WGS sequence"/>
</dbReference>
<evidence type="ECO:0000256" key="6">
    <source>
        <dbReference type="ARBA" id="ARBA00023033"/>
    </source>
</evidence>
<accession>A0A5N7CF20</accession>
<dbReference type="InterPro" id="IPR001128">
    <property type="entry name" value="Cyt_P450"/>
</dbReference>
<keyword evidence="6 8" id="KW-0503">Monooxygenase</keyword>
<dbReference type="InterPro" id="IPR017972">
    <property type="entry name" value="Cyt_P450_CS"/>
</dbReference>
<keyword evidence="4 8" id="KW-0560">Oxidoreductase</keyword>
<reference evidence="9" key="1">
    <citation type="submission" date="2019-04" db="EMBL/GenBank/DDBJ databases">
        <title>Friends and foes A comparative genomics studyof 23 Aspergillus species from section Flavi.</title>
        <authorList>
            <consortium name="DOE Joint Genome Institute"/>
            <person name="Kjaerbolling I."/>
            <person name="Vesth T."/>
            <person name="Frisvad J.C."/>
            <person name="Nybo J.L."/>
            <person name="Theobald S."/>
            <person name="Kildgaard S."/>
            <person name="Isbrandt T."/>
            <person name="Kuo A."/>
            <person name="Sato A."/>
            <person name="Lyhne E.K."/>
            <person name="Kogle M.E."/>
            <person name="Wiebenga A."/>
            <person name="Kun R.S."/>
            <person name="Lubbers R.J."/>
            <person name="Makela M.R."/>
            <person name="Barry K."/>
            <person name="Chovatia M."/>
            <person name="Clum A."/>
            <person name="Daum C."/>
            <person name="Haridas S."/>
            <person name="He G."/>
            <person name="LaButti K."/>
            <person name="Lipzen A."/>
            <person name="Mondo S."/>
            <person name="Riley R."/>
            <person name="Salamov A."/>
            <person name="Simmons B.A."/>
            <person name="Magnuson J.K."/>
            <person name="Henrissat B."/>
            <person name="Mortensen U.H."/>
            <person name="Larsen T.O."/>
            <person name="Devries R.P."/>
            <person name="Grigoriev I.V."/>
            <person name="Machida M."/>
            <person name="Baker S.E."/>
            <person name="Andersen M.R."/>
        </authorList>
    </citation>
    <scope>NUCLEOTIDE SEQUENCE [LARGE SCALE GENOMIC DNA]</scope>
    <source>
        <strain evidence="9">IBT 14317</strain>
    </source>
</reference>
<sequence length="548" mass="62765">MQIRLPLNASLCFQLFNQDVRTPSRLLAESNGVRCNCCGHCHLRPDLTIYRLFFHPLAKIPGPKLCAITGWYEIFWDVFVGGQFTFKVEEWHKKYGIDLSCPSALRSLTEAGPIMRIGPNEVHFNDPDFYNELYPTIGATYEKPAQWRWRFGCGTAIFDTVGHDHHAQRKAPVAAFFSRQKILQFSSFIQDQTNILVQRIRDDHKGQVICANEAFDALTMDIIGYYAFGLSYNSIQYPRFKAPYRNVTADIARMVHVGAHFPCVFKILNALPEKYITKLLPPMSKIFMFRKEISSQIRRIKDNKEYLDKNVNEHRTVFHEILNSSQPACELNEGRIYHEALSLVGAALETSKRTTALAVYYILATPGVEANLRAELAAAMPDKAKILSVPELESLPYLNAVIKEALRLAIGVSQRMRRYSPTETITYKDYTIPPNTVFAMCHWEQLCDARIWDRPTEFLPERWLGEQPLALNGQPLIKYFVPFHRGPRMCLGKEFGMAQLNIGLATLLRQDDIKLELYETDREDVDVVADFFVPLTVKESQGVRVLVK</sequence>
<dbReference type="InterPro" id="IPR050121">
    <property type="entry name" value="Cytochrome_P450_monoxygenase"/>
</dbReference>
<dbReference type="OrthoDB" id="3945418at2759"/>
<dbReference type="GO" id="GO:0016705">
    <property type="term" value="F:oxidoreductase activity, acting on paired donors, with incorporation or reduction of molecular oxygen"/>
    <property type="evidence" value="ECO:0007669"/>
    <property type="project" value="InterPro"/>
</dbReference>